<evidence type="ECO:0000313" key="3">
    <source>
        <dbReference type="EMBL" id="GES00918.1"/>
    </source>
</evidence>
<organism evidence="3 4">
    <name type="scientific">Acrocarpospora corrugata</name>
    <dbReference type="NCBI Taxonomy" id="35763"/>
    <lineage>
        <taxon>Bacteria</taxon>
        <taxon>Bacillati</taxon>
        <taxon>Actinomycetota</taxon>
        <taxon>Actinomycetes</taxon>
        <taxon>Streptosporangiales</taxon>
        <taxon>Streptosporangiaceae</taxon>
        <taxon>Acrocarpospora</taxon>
    </lineage>
</organism>
<feature type="transmembrane region" description="Helical" evidence="2">
    <location>
        <begin position="44"/>
        <end position="64"/>
    </location>
</feature>
<evidence type="ECO:0000256" key="2">
    <source>
        <dbReference type="SAM" id="Phobius"/>
    </source>
</evidence>
<dbReference type="AlphaFoldDB" id="A0A5M3W2U3"/>
<keyword evidence="2" id="KW-1133">Transmembrane helix</keyword>
<feature type="transmembrane region" description="Helical" evidence="2">
    <location>
        <begin position="101"/>
        <end position="121"/>
    </location>
</feature>
<sequence length="210" mass="23813">MPSDVERTLRPAWRFPLLFFGAFAVAIAPLYYGRSADLLLRGSAFDFLWLMGLAVGAVLTQWWYRRRGRPASLLPIVLWVVLGFAPILWRLSSLVWLWPFFVRYDFGLLAIGIGLIALAVYERSRFLWVLTLAYTTLAALGVVYDIENVYYDVLGMFGVRDQDMPFDLMQVTPVLLPGLLLLAGGLLASRTRKPDGRQRGTGPNRMNEPR</sequence>
<dbReference type="OrthoDB" id="3379031at2"/>
<gene>
    <name evidence="3" type="ORF">Acor_29820</name>
</gene>
<feature type="transmembrane region" description="Helical" evidence="2">
    <location>
        <begin position="126"/>
        <end position="146"/>
    </location>
</feature>
<comment type="caution">
    <text evidence="3">The sequence shown here is derived from an EMBL/GenBank/DDBJ whole genome shotgun (WGS) entry which is preliminary data.</text>
</comment>
<keyword evidence="2" id="KW-0812">Transmembrane</keyword>
<keyword evidence="2" id="KW-0472">Membrane</keyword>
<evidence type="ECO:0000313" key="4">
    <source>
        <dbReference type="Proteomes" id="UP000334990"/>
    </source>
</evidence>
<feature type="transmembrane region" description="Helical" evidence="2">
    <location>
        <begin position="12"/>
        <end position="32"/>
    </location>
</feature>
<accession>A0A5M3W2U3</accession>
<name>A0A5M3W2U3_9ACTN</name>
<feature type="region of interest" description="Disordered" evidence="1">
    <location>
        <begin position="191"/>
        <end position="210"/>
    </location>
</feature>
<feature type="transmembrane region" description="Helical" evidence="2">
    <location>
        <begin position="166"/>
        <end position="189"/>
    </location>
</feature>
<dbReference type="EMBL" id="BLAD01000047">
    <property type="protein sequence ID" value="GES00918.1"/>
    <property type="molecule type" value="Genomic_DNA"/>
</dbReference>
<dbReference type="RefSeq" id="WP_155337226.1">
    <property type="nucleotide sequence ID" value="NZ_BAAABN010000047.1"/>
</dbReference>
<dbReference type="Proteomes" id="UP000334990">
    <property type="component" value="Unassembled WGS sequence"/>
</dbReference>
<evidence type="ECO:0000256" key="1">
    <source>
        <dbReference type="SAM" id="MobiDB-lite"/>
    </source>
</evidence>
<protein>
    <submittedName>
        <fullName evidence="3">Uncharacterized protein</fullName>
    </submittedName>
</protein>
<keyword evidence="4" id="KW-1185">Reference proteome</keyword>
<proteinExistence type="predicted"/>
<reference evidence="3 4" key="1">
    <citation type="submission" date="2019-10" db="EMBL/GenBank/DDBJ databases">
        <title>Whole genome shotgun sequence of Acrocarpospora corrugata NBRC 13972.</title>
        <authorList>
            <person name="Ichikawa N."/>
            <person name="Kimura A."/>
            <person name="Kitahashi Y."/>
            <person name="Komaki H."/>
            <person name="Oguchi A."/>
        </authorList>
    </citation>
    <scope>NUCLEOTIDE SEQUENCE [LARGE SCALE GENOMIC DNA]</scope>
    <source>
        <strain evidence="3 4">NBRC 13972</strain>
    </source>
</reference>
<feature type="transmembrane region" description="Helical" evidence="2">
    <location>
        <begin position="71"/>
        <end position="89"/>
    </location>
</feature>